<dbReference type="PANTHER" id="PTHR12110">
    <property type="entry name" value="HYDROXYPYRUVATE ISOMERASE"/>
    <property type="match status" value="1"/>
</dbReference>
<dbReference type="RefSeq" id="WP_307594879.1">
    <property type="nucleotide sequence ID" value="NZ_JAUSRV010000008.1"/>
</dbReference>
<accession>A0AAW8EHD8</accession>
<dbReference type="Proteomes" id="UP001224845">
    <property type="component" value="Unassembled WGS sequence"/>
</dbReference>
<dbReference type="Pfam" id="PF01261">
    <property type="entry name" value="AP_endonuc_2"/>
    <property type="match status" value="1"/>
</dbReference>
<comment type="caution">
    <text evidence="2">The sequence shown here is derived from an EMBL/GenBank/DDBJ whole genome shotgun (WGS) entry which is preliminary data.</text>
</comment>
<dbReference type="AlphaFoldDB" id="A0AAW8EHD8"/>
<dbReference type="GO" id="GO:0016853">
    <property type="term" value="F:isomerase activity"/>
    <property type="evidence" value="ECO:0007669"/>
    <property type="project" value="UniProtKB-KW"/>
</dbReference>
<feature type="domain" description="Xylose isomerase-like TIM barrel" evidence="1">
    <location>
        <begin position="27"/>
        <end position="255"/>
    </location>
</feature>
<dbReference type="EMBL" id="JAUSRV010000008">
    <property type="protein sequence ID" value="MDP9972248.1"/>
    <property type="molecule type" value="Genomic_DNA"/>
</dbReference>
<evidence type="ECO:0000259" key="1">
    <source>
        <dbReference type="Pfam" id="PF01261"/>
    </source>
</evidence>
<dbReference type="SUPFAM" id="SSF51658">
    <property type="entry name" value="Xylose isomerase-like"/>
    <property type="match status" value="1"/>
</dbReference>
<protein>
    <submittedName>
        <fullName evidence="2">Sugar phosphate isomerase/epimerase</fullName>
    </submittedName>
</protein>
<dbReference type="InterPro" id="IPR036237">
    <property type="entry name" value="Xyl_isomerase-like_sf"/>
</dbReference>
<name>A0AAW8EHD8_VARPD</name>
<evidence type="ECO:0000313" key="2">
    <source>
        <dbReference type="EMBL" id="MDP9972248.1"/>
    </source>
</evidence>
<dbReference type="PANTHER" id="PTHR12110:SF48">
    <property type="entry name" value="BLL3656 PROTEIN"/>
    <property type="match status" value="1"/>
</dbReference>
<reference evidence="2" key="1">
    <citation type="submission" date="2023-07" db="EMBL/GenBank/DDBJ databases">
        <title>Sorghum-associated microbial communities from plants grown in Nebraska, USA.</title>
        <authorList>
            <person name="Schachtman D."/>
        </authorList>
    </citation>
    <scope>NUCLEOTIDE SEQUENCE</scope>
    <source>
        <strain evidence="2">DS3315</strain>
    </source>
</reference>
<gene>
    <name evidence="2" type="ORF">J2W39_003490</name>
</gene>
<dbReference type="InterPro" id="IPR050312">
    <property type="entry name" value="IolE/XylAMocC-like"/>
</dbReference>
<evidence type="ECO:0000313" key="3">
    <source>
        <dbReference type="Proteomes" id="UP001224845"/>
    </source>
</evidence>
<dbReference type="InterPro" id="IPR013022">
    <property type="entry name" value="Xyl_isomerase-like_TIM-brl"/>
</dbReference>
<sequence>MITEAQLSDISLANLTVGRTTQVELIRAAAGAGFGKVGLLLMTATAQPLQHEVIGRPDVIREIKAASKDTGVGVFDVEAFVLSPQTDMERFRPALELGAELGATHISSIGTEFADNATFLSREQRTELFGRLCDEAAQFGLTVGVEFMMYRDIQTWRDALEMIEAAGRANAGLILDVLHFFRAGAAPFDLLQIPAERIAYAQLSDCLAAPLPPEKLAAEARGSRLHLGEGAIPLQQILDLLPAGLQLVIETPVATEAGFSTLERAKSAAKHTTGFFQAHACAPRVPAAPHP</sequence>
<keyword evidence="2" id="KW-0413">Isomerase</keyword>
<dbReference type="Gene3D" id="3.20.20.150">
    <property type="entry name" value="Divalent-metal-dependent TIM barrel enzymes"/>
    <property type="match status" value="1"/>
</dbReference>
<proteinExistence type="predicted"/>
<organism evidence="2 3">
    <name type="scientific">Variovorax paradoxus</name>
    <dbReference type="NCBI Taxonomy" id="34073"/>
    <lineage>
        <taxon>Bacteria</taxon>
        <taxon>Pseudomonadati</taxon>
        <taxon>Pseudomonadota</taxon>
        <taxon>Betaproteobacteria</taxon>
        <taxon>Burkholderiales</taxon>
        <taxon>Comamonadaceae</taxon>
        <taxon>Variovorax</taxon>
    </lineage>
</organism>